<evidence type="ECO:0000256" key="1">
    <source>
        <dbReference type="SAM" id="SignalP"/>
    </source>
</evidence>
<dbReference type="OrthoDB" id="6706523at2"/>
<evidence type="ECO:0000313" key="2">
    <source>
        <dbReference type="EMBL" id="RQP23538.1"/>
    </source>
</evidence>
<keyword evidence="3" id="KW-1185">Reference proteome</keyword>
<sequence length="94" mass="10558">MTTRFLLRTGLLAATLALATTAAMAEGDIYSRLAEMRAKMMKSEPQAMVTKREYMEYVSQAWDLKAHEMKAKDGKLTQAQLKELEAALSRMVTN</sequence>
<comment type="caution">
    <text evidence="2">The sequence shown here is derived from an EMBL/GenBank/DDBJ whole genome shotgun (WGS) entry which is preliminary data.</text>
</comment>
<evidence type="ECO:0000313" key="3">
    <source>
        <dbReference type="Proteomes" id="UP000267464"/>
    </source>
</evidence>
<organism evidence="2 3">
    <name type="scientific">Piscinibacter terrae</name>
    <dbReference type="NCBI Taxonomy" id="2496871"/>
    <lineage>
        <taxon>Bacteria</taxon>
        <taxon>Pseudomonadati</taxon>
        <taxon>Pseudomonadota</taxon>
        <taxon>Betaproteobacteria</taxon>
        <taxon>Burkholderiales</taxon>
        <taxon>Sphaerotilaceae</taxon>
        <taxon>Piscinibacter</taxon>
    </lineage>
</organism>
<protein>
    <submittedName>
        <fullName evidence="2">Uncharacterized protein</fullName>
    </submittedName>
</protein>
<gene>
    <name evidence="2" type="ORF">DZC73_15415</name>
</gene>
<name>A0A3N7HMX8_9BURK</name>
<keyword evidence="1" id="KW-0732">Signal</keyword>
<dbReference type="Proteomes" id="UP000267464">
    <property type="component" value="Unassembled WGS sequence"/>
</dbReference>
<reference evidence="2 3" key="2">
    <citation type="submission" date="2018-12" db="EMBL/GenBank/DDBJ databases">
        <title>Rhizobacter gummiphilus sp. nov., a rubber-degrading bacterium isolated from the soil of a botanical garden in Japan.</title>
        <authorList>
            <person name="Shunsuke S.S."/>
        </authorList>
    </citation>
    <scope>NUCLEOTIDE SEQUENCE [LARGE SCALE GENOMIC DNA]</scope>
    <source>
        <strain evidence="2 3">S-16</strain>
    </source>
</reference>
<dbReference type="EMBL" id="QUSW01000004">
    <property type="protein sequence ID" value="RQP23538.1"/>
    <property type="molecule type" value="Genomic_DNA"/>
</dbReference>
<accession>A0A3N7HMX8</accession>
<dbReference type="AlphaFoldDB" id="A0A3N7HMX8"/>
<feature type="chain" id="PRO_5018261647" evidence="1">
    <location>
        <begin position="26"/>
        <end position="94"/>
    </location>
</feature>
<proteinExistence type="predicted"/>
<reference evidence="2 3" key="1">
    <citation type="submission" date="2018-08" db="EMBL/GenBank/DDBJ databases">
        <authorList>
            <person name="Khan S.A."/>
            <person name="Jeon C.O."/>
            <person name="Chun B.H."/>
            <person name="Jeong S.E."/>
        </authorList>
    </citation>
    <scope>NUCLEOTIDE SEQUENCE [LARGE SCALE GENOMIC DNA]</scope>
    <source>
        <strain evidence="2 3">S-16</strain>
    </source>
</reference>
<dbReference type="RefSeq" id="WP_124541258.1">
    <property type="nucleotide sequence ID" value="NZ_QUSW01000004.1"/>
</dbReference>
<feature type="signal peptide" evidence="1">
    <location>
        <begin position="1"/>
        <end position="25"/>
    </location>
</feature>